<evidence type="ECO:0000256" key="1">
    <source>
        <dbReference type="ARBA" id="ARBA00023110"/>
    </source>
</evidence>
<gene>
    <name evidence="5" type="ORF">MNKW57_15560</name>
</gene>
<dbReference type="EMBL" id="BSYJ01000003">
    <property type="protein sequence ID" value="GMG87235.1"/>
    <property type="molecule type" value="Genomic_DNA"/>
</dbReference>
<dbReference type="InterPro" id="IPR029000">
    <property type="entry name" value="Cyclophilin-like_dom_sf"/>
</dbReference>
<dbReference type="PRINTS" id="PR00153">
    <property type="entry name" value="CSAPPISMRASE"/>
</dbReference>
<evidence type="ECO:0000259" key="4">
    <source>
        <dbReference type="PROSITE" id="PS50072"/>
    </source>
</evidence>
<comment type="similarity">
    <text evidence="3">Belongs to the cyclophilin-type PPIase family.</text>
</comment>
<keyword evidence="2 3" id="KW-0413">Isomerase</keyword>
<dbReference type="PROSITE" id="PS50072">
    <property type="entry name" value="CSA_PPIASE_2"/>
    <property type="match status" value="1"/>
</dbReference>
<dbReference type="GO" id="GO:0016853">
    <property type="term" value="F:isomerase activity"/>
    <property type="evidence" value="ECO:0007669"/>
    <property type="project" value="UniProtKB-KW"/>
</dbReference>
<comment type="caution">
    <text evidence="5">The sequence shown here is derived from an EMBL/GenBank/DDBJ whole genome shotgun (WGS) entry which is preliminary data.</text>
</comment>
<evidence type="ECO:0000256" key="3">
    <source>
        <dbReference type="RuleBase" id="RU363019"/>
    </source>
</evidence>
<keyword evidence="3" id="KW-0732">Signal</keyword>
<dbReference type="RefSeq" id="WP_285763870.1">
    <property type="nucleotide sequence ID" value="NZ_BSYJ01000003.1"/>
</dbReference>
<evidence type="ECO:0000313" key="6">
    <source>
        <dbReference type="Proteomes" id="UP001224392"/>
    </source>
</evidence>
<dbReference type="InterPro" id="IPR044666">
    <property type="entry name" value="Cyclophilin_A-like"/>
</dbReference>
<dbReference type="PANTHER" id="PTHR45625:SF4">
    <property type="entry name" value="PEPTIDYLPROLYL ISOMERASE DOMAIN AND WD REPEAT-CONTAINING PROTEIN 1"/>
    <property type="match status" value="1"/>
</dbReference>
<dbReference type="PANTHER" id="PTHR45625">
    <property type="entry name" value="PEPTIDYL-PROLYL CIS-TRANS ISOMERASE-RELATED"/>
    <property type="match status" value="1"/>
</dbReference>
<feature type="signal peptide" evidence="3">
    <location>
        <begin position="1"/>
        <end position="20"/>
    </location>
</feature>
<proteinExistence type="inferred from homology"/>
<evidence type="ECO:0000256" key="2">
    <source>
        <dbReference type="ARBA" id="ARBA00023235"/>
    </source>
</evidence>
<organism evidence="5 6">
    <name type="scientific">Biformimicrobium ophioploci</name>
    <dbReference type="NCBI Taxonomy" id="3036711"/>
    <lineage>
        <taxon>Bacteria</taxon>
        <taxon>Pseudomonadati</taxon>
        <taxon>Pseudomonadota</taxon>
        <taxon>Gammaproteobacteria</taxon>
        <taxon>Cellvibrionales</taxon>
        <taxon>Microbulbiferaceae</taxon>
        <taxon>Biformimicrobium</taxon>
    </lineage>
</organism>
<name>A0ABQ6LYR8_9GAMM</name>
<comment type="function">
    <text evidence="3">PPIases accelerate the folding of proteins. It catalyzes the cis-trans isomerization of proline imidic peptide bonds in oligopeptides.</text>
</comment>
<dbReference type="EC" id="5.2.1.8" evidence="3"/>
<dbReference type="CDD" id="cd00317">
    <property type="entry name" value="cyclophilin"/>
    <property type="match status" value="1"/>
</dbReference>
<sequence length="181" mass="19636">MNRIIGMLTALLLLAPVAFAKPVVKLETTAGNLTIELHEQEAPKTVDQFIKLVEDGFYDGKEFYRLVKDFVAQAGDVDGKSAGTVPLETSPKHRHVKGAVGLARDADPNSGTTEFYICLTAIPRLDGHYAVFGQVIEGMGVLDALNASPVEESYIDYEGKQVAFHKPSPPIRIIAAQVVSR</sequence>
<evidence type="ECO:0000313" key="5">
    <source>
        <dbReference type="EMBL" id="GMG87235.1"/>
    </source>
</evidence>
<accession>A0ABQ6LYR8</accession>
<comment type="catalytic activity">
    <reaction evidence="3">
        <text>[protein]-peptidylproline (omega=180) = [protein]-peptidylproline (omega=0)</text>
        <dbReference type="Rhea" id="RHEA:16237"/>
        <dbReference type="Rhea" id="RHEA-COMP:10747"/>
        <dbReference type="Rhea" id="RHEA-COMP:10748"/>
        <dbReference type="ChEBI" id="CHEBI:83833"/>
        <dbReference type="ChEBI" id="CHEBI:83834"/>
        <dbReference type="EC" id="5.2.1.8"/>
    </reaction>
</comment>
<feature type="chain" id="PRO_5044970302" description="Peptidyl-prolyl cis-trans isomerase" evidence="3">
    <location>
        <begin position="21"/>
        <end position="181"/>
    </location>
</feature>
<reference evidence="5 6" key="1">
    <citation type="submission" date="2023-04" db="EMBL/GenBank/DDBJ databases">
        <title>Marinobulbifer ophiurae gen. nov., sp. Nov., isolate from tissue of brittle star Ophioplocus japonicus.</title>
        <authorList>
            <person name="Kawano K."/>
            <person name="Sawayama S."/>
            <person name="Nakagawa S."/>
        </authorList>
    </citation>
    <scope>NUCLEOTIDE SEQUENCE [LARGE SCALE GENOMIC DNA]</scope>
    <source>
        <strain evidence="5 6">NKW57</strain>
    </source>
</reference>
<keyword evidence="1 3" id="KW-0697">Rotamase</keyword>
<keyword evidence="6" id="KW-1185">Reference proteome</keyword>
<dbReference type="SUPFAM" id="SSF50891">
    <property type="entry name" value="Cyclophilin-like"/>
    <property type="match status" value="1"/>
</dbReference>
<dbReference type="InterPro" id="IPR002130">
    <property type="entry name" value="Cyclophilin-type_PPIase_dom"/>
</dbReference>
<dbReference type="Gene3D" id="2.40.100.10">
    <property type="entry name" value="Cyclophilin-like"/>
    <property type="match status" value="1"/>
</dbReference>
<protein>
    <recommendedName>
        <fullName evidence="3">Peptidyl-prolyl cis-trans isomerase</fullName>
        <shortName evidence="3">PPIase</shortName>
        <ecNumber evidence="3">5.2.1.8</ecNumber>
    </recommendedName>
</protein>
<dbReference type="Pfam" id="PF00160">
    <property type="entry name" value="Pro_isomerase"/>
    <property type="match status" value="1"/>
</dbReference>
<dbReference type="Proteomes" id="UP001224392">
    <property type="component" value="Unassembled WGS sequence"/>
</dbReference>
<feature type="domain" description="PPIase cyclophilin-type" evidence="4">
    <location>
        <begin position="27"/>
        <end position="178"/>
    </location>
</feature>